<dbReference type="EMBL" id="JACHND010000001">
    <property type="protein sequence ID" value="MBB4704204.1"/>
    <property type="molecule type" value="Genomic_DNA"/>
</dbReference>
<proteinExistence type="predicted"/>
<reference evidence="2 3" key="1">
    <citation type="submission" date="2020-08" db="EMBL/GenBank/DDBJ databases">
        <title>Sequencing the genomes of 1000 actinobacteria strains.</title>
        <authorList>
            <person name="Klenk H.-P."/>
        </authorList>
    </citation>
    <scope>NUCLEOTIDE SEQUENCE [LARGE SCALE GENOMIC DNA]</scope>
    <source>
        <strain evidence="2 3">DSM 45784</strain>
    </source>
</reference>
<name>A0A7W7DCB0_9ACTN</name>
<keyword evidence="1" id="KW-0472">Membrane</keyword>
<protein>
    <submittedName>
        <fullName evidence="2">Uncharacterized protein</fullName>
    </submittedName>
</protein>
<dbReference type="AlphaFoldDB" id="A0A7W7DCB0"/>
<sequence length="31" mass="3447">MVDEGLVLLLAWGQMLVLLGLLGYFLLRGRS</sequence>
<keyword evidence="1" id="KW-1133">Transmembrane helix</keyword>
<feature type="transmembrane region" description="Helical" evidence="1">
    <location>
        <begin position="6"/>
        <end position="27"/>
    </location>
</feature>
<evidence type="ECO:0000313" key="2">
    <source>
        <dbReference type="EMBL" id="MBB4704204.1"/>
    </source>
</evidence>
<keyword evidence="3" id="KW-1185">Reference proteome</keyword>
<keyword evidence="1" id="KW-0812">Transmembrane</keyword>
<gene>
    <name evidence="2" type="ORF">BJ982_005748</name>
</gene>
<evidence type="ECO:0000256" key="1">
    <source>
        <dbReference type="SAM" id="Phobius"/>
    </source>
</evidence>
<organism evidence="2 3">
    <name type="scientific">Sphaerisporangium siamense</name>
    <dbReference type="NCBI Taxonomy" id="795645"/>
    <lineage>
        <taxon>Bacteria</taxon>
        <taxon>Bacillati</taxon>
        <taxon>Actinomycetota</taxon>
        <taxon>Actinomycetes</taxon>
        <taxon>Streptosporangiales</taxon>
        <taxon>Streptosporangiaceae</taxon>
        <taxon>Sphaerisporangium</taxon>
    </lineage>
</organism>
<dbReference type="Proteomes" id="UP000542210">
    <property type="component" value="Unassembled WGS sequence"/>
</dbReference>
<accession>A0A7W7DCB0</accession>
<comment type="caution">
    <text evidence="2">The sequence shown here is derived from an EMBL/GenBank/DDBJ whole genome shotgun (WGS) entry which is preliminary data.</text>
</comment>
<evidence type="ECO:0000313" key="3">
    <source>
        <dbReference type="Proteomes" id="UP000542210"/>
    </source>
</evidence>